<evidence type="ECO:0000313" key="3">
    <source>
        <dbReference type="Proteomes" id="UP001315967"/>
    </source>
</evidence>
<feature type="transmembrane region" description="Helical" evidence="1">
    <location>
        <begin position="77"/>
        <end position="95"/>
    </location>
</feature>
<reference evidence="2 3" key="1">
    <citation type="submission" date="2022-08" db="EMBL/GenBank/DDBJ databases">
        <title>Aerococcaceae sp. nov isolated from spoiled eye mask.</title>
        <authorList>
            <person name="Zhou G."/>
            <person name="Xie X.-B."/>
            <person name="Shi Q.-S."/>
            <person name="Wang Y.-S."/>
            <person name="Wen X."/>
            <person name="Peng H."/>
            <person name="Yang X.-J."/>
            <person name="Tao H.-B."/>
            <person name="Huang X.-M."/>
        </authorList>
    </citation>
    <scope>NUCLEOTIDE SEQUENCE [LARGE SCALE GENOMIC DNA]</scope>
    <source>
        <strain evidence="3">DM20194951</strain>
    </source>
</reference>
<name>A0ABY5P2F2_9LACT</name>
<organism evidence="2 3">
    <name type="scientific">Fundicoccus culcitae</name>
    <dbReference type="NCBI Taxonomy" id="2969821"/>
    <lineage>
        <taxon>Bacteria</taxon>
        <taxon>Bacillati</taxon>
        <taxon>Bacillota</taxon>
        <taxon>Bacilli</taxon>
        <taxon>Lactobacillales</taxon>
        <taxon>Aerococcaceae</taxon>
        <taxon>Fundicoccus</taxon>
    </lineage>
</organism>
<evidence type="ECO:0000313" key="2">
    <source>
        <dbReference type="EMBL" id="UUX32897.1"/>
    </source>
</evidence>
<dbReference type="Pfam" id="PF12822">
    <property type="entry name" value="ECF_trnsprt"/>
    <property type="match status" value="1"/>
</dbReference>
<feature type="transmembrane region" description="Helical" evidence="1">
    <location>
        <begin position="107"/>
        <end position="129"/>
    </location>
</feature>
<feature type="transmembrane region" description="Helical" evidence="1">
    <location>
        <begin position="42"/>
        <end position="65"/>
    </location>
</feature>
<gene>
    <name evidence="2" type="ORF">NRE15_08175</name>
</gene>
<evidence type="ECO:0000256" key="1">
    <source>
        <dbReference type="SAM" id="Phobius"/>
    </source>
</evidence>
<dbReference type="EMBL" id="CP102453">
    <property type="protein sequence ID" value="UUX32897.1"/>
    <property type="molecule type" value="Genomic_DNA"/>
</dbReference>
<keyword evidence="1" id="KW-1133">Transmembrane helix</keyword>
<keyword evidence="3" id="KW-1185">Reference proteome</keyword>
<dbReference type="RefSeq" id="WP_313792399.1">
    <property type="nucleotide sequence ID" value="NZ_CP102453.1"/>
</dbReference>
<feature type="transmembrane region" description="Helical" evidence="1">
    <location>
        <begin position="149"/>
        <end position="170"/>
    </location>
</feature>
<dbReference type="Proteomes" id="UP001315967">
    <property type="component" value="Chromosome"/>
</dbReference>
<dbReference type="InterPro" id="IPR024529">
    <property type="entry name" value="ECF_trnsprt_substrate-spec"/>
</dbReference>
<protein>
    <submittedName>
        <fullName evidence="2">ECF transporter S component</fullName>
    </submittedName>
</protein>
<keyword evidence="1" id="KW-0812">Transmembrane</keyword>
<keyword evidence="1" id="KW-0472">Membrane</keyword>
<feature type="transmembrane region" description="Helical" evidence="1">
    <location>
        <begin position="12"/>
        <end position="30"/>
    </location>
</feature>
<sequence length="178" mass="20350">MSNWRPQFNVKRIALLAIFVSLAYVGRILFQFIPNVQPVTVIILIITLTTHTLDGLIVAVLSIILSNTLLGMGPWTLAQVVSYALLIAFTGVFIKRFYIPSNKYNRIFFAFYAFLIGLLYGFIISVISVKMYGINHFWAYYIRGLPFDLAHAIGNFIFYLLLEPVLSPLIKKYYPKNV</sequence>
<accession>A0ABY5P2F2</accession>
<proteinExistence type="predicted"/>
<dbReference type="Gene3D" id="1.10.1760.20">
    <property type="match status" value="1"/>
</dbReference>